<dbReference type="InterPro" id="IPR029044">
    <property type="entry name" value="Nucleotide-diphossugar_trans"/>
</dbReference>
<keyword evidence="2" id="KW-0808">Transferase</keyword>
<name>A0ABW5CRV0_9BACT</name>
<accession>A0ABW5CRV0</accession>
<comment type="caution">
    <text evidence="2">The sequence shown here is derived from an EMBL/GenBank/DDBJ whole genome shotgun (WGS) entry which is preliminary data.</text>
</comment>
<keyword evidence="2" id="KW-0328">Glycosyltransferase</keyword>
<keyword evidence="3" id="KW-1185">Reference proteome</keyword>
<dbReference type="Pfam" id="PF00535">
    <property type="entry name" value="Glycos_transf_2"/>
    <property type="match status" value="1"/>
</dbReference>
<dbReference type="EC" id="2.4.-.-" evidence="2"/>
<evidence type="ECO:0000313" key="2">
    <source>
        <dbReference type="EMBL" id="MFD2245106.1"/>
    </source>
</evidence>
<reference evidence="3" key="1">
    <citation type="journal article" date="2019" name="Int. J. Syst. Evol. Microbiol.">
        <title>The Global Catalogue of Microorganisms (GCM) 10K type strain sequencing project: providing services to taxonomists for standard genome sequencing and annotation.</title>
        <authorList>
            <consortium name="The Broad Institute Genomics Platform"/>
            <consortium name="The Broad Institute Genome Sequencing Center for Infectious Disease"/>
            <person name="Wu L."/>
            <person name="Ma J."/>
        </authorList>
    </citation>
    <scope>NUCLEOTIDE SEQUENCE [LARGE SCALE GENOMIC DNA]</scope>
    <source>
        <strain evidence="3">CGMCC 4.1782</strain>
    </source>
</reference>
<gene>
    <name evidence="2" type="ORF">ACFSKP_02500</name>
</gene>
<dbReference type="Gene3D" id="3.90.550.10">
    <property type="entry name" value="Spore Coat Polysaccharide Biosynthesis Protein SpsA, Chain A"/>
    <property type="match status" value="1"/>
</dbReference>
<sequence length="304" mass="35008">MQNTELAPVILFTYKRLDTLQQTVNALRKNYLAEDSRLFIYSDAAKHETDAPLIASVRDYLKTIDGFNQVTIIEAPRNKGLANSIISGVSEVIEKYDRAIVLEDDLISTPNFLCFMNKALRHYSNSPSVFSISGYSFDLANSFPGNSDAYFLNRGWSWGWATWIDRWRKVDWQVSDYAAFLKDKASRKAFSKGGSDLNRMLRQQMEGKLDSWAIRWFYHQFRTGGLTLYPVTSKIDNKGFDAYATHTVGSNKRYKPLIDCSQKTEFSFPDTIKTHPIYYKEFIRRMGVSARLKSKLEGILLKLF</sequence>
<evidence type="ECO:0000259" key="1">
    <source>
        <dbReference type="Pfam" id="PF00535"/>
    </source>
</evidence>
<evidence type="ECO:0000313" key="3">
    <source>
        <dbReference type="Proteomes" id="UP001597374"/>
    </source>
</evidence>
<dbReference type="GO" id="GO:0016757">
    <property type="term" value="F:glycosyltransferase activity"/>
    <property type="evidence" value="ECO:0007669"/>
    <property type="project" value="UniProtKB-KW"/>
</dbReference>
<dbReference type="InterPro" id="IPR001173">
    <property type="entry name" value="Glyco_trans_2-like"/>
</dbReference>
<dbReference type="Proteomes" id="UP001597374">
    <property type="component" value="Unassembled WGS sequence"/>
</dbReference>
<protein>
    <submittedName>
        <fullName evidence="2">Glycosyltransferase</fullName>
        <ecNumber evidence="2">2.4.-.-</ecNumber>
    </submittedName>
</protein>
<dbReference type="RefSeq" id="WP_250429488.1">
    <property type="nucleotide sequence ID" value="NZ_JALPRR010000002.1"/>
</dbReference>
<feature type="domain" description="Glycosyltransferase 2-like" evidence="1">
    <location>
        <begin position="9"/>
        <end position="124"/>
    </location>
</feature>
<dbReference type="EMBL" id="JBHUIM010000001">
    <property type="protein sequence ID" value="MFD2245106.1"/>
    <property type="molecule type" value="Genomic_DNA"/>
</dbReference>
<organism evidence="2 3">
    <name type="scientific">Pontibacter ruber</name>
    <dbReference type="NCBI Taxonomy" id="1343895"/>
    <lineage>
        <taxon>Bacteria</taxon>
        <taxon>Pseudomonadati</taxon>
        <taxon>Bacteroidota</taxon>
        <taxon>Cytophagia</taxon>
        <taxon>Cytophagales</taxon>
        <taxon>Hymenobacteraceae</taxon>
        <taxon>Pontibacter</taxon>
    </lineage>
</organism>
<dbReference type="SUPFAM" id="SSF53448">
    <property type="entry name" value="Nucleotide-diphospho-sugar transferases"/>
    <property type="match status" value="1"/>
</dbReference>
<proteinExistence type="predicted"/>